<name>A0AAX3MC24_FUSNU</name>
<evidence type="ECO:0000256" key="4">
    <source>
        <dbReference type="ARBA" id="ARBA00022452"/>
    </source>
</evidence>
<gene>
    <name evidence="11" type="ORF">PSR69_01545</name>
</gene>
<keyword evidence="8" id="KW-0998">Cell outer membrane</keyword>
<dbReference type="Pfam" id="PF03865">
    <property type="entry name" value="ShlB"/>
    <property type="match status" value="1"/>
</dbReference>
<dbReference type="Pfam" id="PF08479">
    <property type="entry name" value="POTRA_2"/>
    <property type="match status" value="1"/>
</dbReference>
<dbReference type="Pfam" id="PF17287">
    <property type="entry name" value="POTRA_3"/>
    <property type="match status" value="1"/>
</dbReference>
<dbReference type="PANTHER" id="PTHR34597">
    <property type="entry name" value="SLR1661 PROTEIN"/>
    <property type="match status" value="1"/>
</dbReference>
<accession>A0AAX3MC24</accession>
<dbReference type="PROSITE" id="PS51779">
    <property type="entry name" value="POTRA"/>
    <property type="match status" value="1"/>
</dbReference>
<evidence type="ECO:0000256" key="2">
    <source>
        <dbReference type="ARBA" id="ARBA00009055"/>
    </source>
</evidence>
<evidence type="ECO:0000256" key="3">
    <source>
        <dbReference type="ARBA" id="ARBA00022448"/>
    </source>
</evidence>
<dbReference type="InterPro" id="IPR005565">
    <property type="entry name" value="Hemolysn_activator_HlyB_C"/>
</dbReference>
<feature type="domain" description="POTRA" evidence="10">
    <location>
        <begin position="75"/>
        <end position="152"/>
    </location>
</feature>
<dbReference type="InterPro" id="IPR035251">
    <property type="entry name" value="ShlB_POTRA"/>
</dbReference>
<comment type="similarity">
    <text evidence="2">Belongs to the TPS (TC 1.B.20) family.</text>
</comment>
<evidence type="ECO:0000256" key="9">
    <source>
        <dbReference type="SAM" id="Coils"/>
    </source>
</evidence>
<proteinExistence type="inferred from homology"/>
<comment type="subcellular location">
    <subcellularLocation>
        <location evidence="1">Cell outer membrane</location>
    </subcellularLocation>
</comment>
<evidence type="ECO:0000256" key="6">
    <source>
        <dbReference type="ARBA" id="ARBA00022927"/>
    </source>
</evidence>
<evidence type="ECO:0000256" key="8">
    <source>
        <dbReference type="ARBA" id="ARBA00023237"/>
    </source>
</evidence>
<feature type="coiled-coil region" evidence="9">
    <location>
        <begin position="30"/>
        <end position="62"/>
    </location>
</feature>
<keyword evidence="7" id="KW-0472">Membrane</keyword>
<dbReference type="EMBL" id="CP117525">
    <property type="protein sequence ID" value="WDA44302.1"/>
    <property type="molecule type" value="Genomic_DNA"/>
</dbReference>
<dbReference type="PIRSF" id="PIRSF029745">
    <property type="entry name" value="FhaC"/>
    <property type="match status" value="1"/>
</dbReference>
<dbReference type="InterPro" id="IPR051544">
    <property type="entry name" value="TPS_OM_transporter"/>
</dbReference>
<dbReference type="InterPro" id="IPR034746">
    <property type="entry name" value="POTRA"/>
</dbReference>
<evidence type="ECO:0000256" key="1">
    <source>
        <dbReference type="ARBA" id="ARBA00004442"/>
    </source>
</evidence>
<dbReference type="InterPro" id="IPR013686">
    <property type="entry name" value="Polypept-transport_assoc_ShlB"/>
</dbReference>
<dbReference type="GO" id="GO:0008320">
    <property type="term" value="F:protein transmembrane transporter activity"/>
    <property type="evidence" value="ECO:0007669"/>
    <property type="project" value="TreeGrafter"/>
</dbReference>
<dbReference type="GO" id="GO:0046819">
    <property type="term" value="P:protein secretion by the type V secretion system"/>
    <property type="evidence" value="ECO:0007669"/>
    <property type="project" value="TreeGrafter"/>
</dbReference>
<evidence type="ECO:0000259" key="10">
    <source>
        <dbReference type="PROSITE" id="PS51779"/>
    </source>
</evidence>
<dbReference type="GO" id="GO:0098046">
    <property type="term" value="C:type V protein secretion system complex"/>
    <property type="evidence" value="ECO:0007669"/>
    <property type="project" value="TreeGrafter"/>
</dbReference>
<dbReference type="RefSeq" id="WP_273833654.1">
    <property type="nucleotide sequence ID" value="NZ_CP117525.1"/>
</dbReference>
<organism evidence="11 12">
    <name type="scientific">Fusobacterium nucleatum</name>
    <dbReference type="NCBI Taxonomy" id="851"/>
    <lineage>
        <taxon>Bacteria</taxon>
        <taxon>Fusobacteriati</taxon>
        <taxon>Fusobacteriota</taxon>
        <taxon>Fusobacteriia</taxon>
        <taxon>Fusobacteriales</taxon>
        <taxon>Fusobacteriaceae</taxon>
        <taxon>Fusobacterium</taxon>
    </lineage>
</organism>
<evidence type="ECO:0000313" key="12">
    <source>
        <dbReference type="Proteomes" id="UP001214996"/>
    </source>
</evidence>
<dbReference type="Gene3D" id="3.10.20.310">
    <property type="entry name" value="membrane protein fhac"/>
    <property type="match status" value="1"/>
</dbReference>
<sequence>MKRVVIFIFILLNVLSFSDTFNDNEDERTILKQEQRVEQERLQKEFQKREEIFNQLKKEKAEISATETSANEIKFYISQINLEDEEKLLNEIEKENILGKYIDRDLGSTDITNLITELTNRLIAKGYITSVTTISENNDLSTKTLNLKIIPGKIEKIILNEDKGFDNLKKYFLVDTKAGKVLNIRDLDTTTENFNYLEANNMTMEIVPSEIQNHSIVKLKNEMKEKFTVSALTNNYGEDRQNAIWRGGVSINIDSPLGIGDRVYFSYMTVHKKKPDRSWKRTTESLKPGEIAPIGPKGYDPRKDTLPYKRDLDLYNFRYTLKFNTYTLSLGSSRTENTSSFYTTNTVYDMETVSNTFSVNLDKILLRNQKSKLTFGIGLKRKHNQSYIEEAILSDRVLTIGDVSLNGTTTFYGGLLGASLGYERGLRALGAERDKNKGTRSPKAEFMKYTLNTNYYKPLTQKLVYRFNTNITYSNDVLYGSEKHSIGGVGSVGGYHRTGNIQGDKAIEIENELSYRVLDSEKFGRISPYLSYSYGKVRNNKNSSVYRKGYMSGALLGLRYNMKYLDLDVAYAKPLARSNYLKPKNREIYFSATLKVKF</sequence>
<keyword evidence="6" id="KW-0653">Protein transport</keyword>
<keyword evidence="5" id="KW-0812">Transmembrane</keyword>
<keyword evidence="4" id="KW-1134">Transmembrane beta strand</keyword>
<evidence type="ECO:0000256" key="5">
    <source>
        <dbReference type="ARBA" id="ARBA00022692"/>
    </source>
</evidence>
<evidence type="ECO:0000313" key="11">
    <source>
        <dbReference type="EMBL" id="WDA44302.1"/>
    </source>
</evidence>
<protein>
    <submittedName>
        <fullName evidence="11">ShlB/FhaC/HecB family hemolysin secretion/activation protein</fullName>
    </submittedName>
</protein>
<dbReference type="AlphaFoldDB" id="A0AAX3MC24"/>
<dbReference type="Gene3D" id="2.40.160.50">
    <property type="entry name" value="membrane protein fhac: a member of the omp85/tpsb transporter family"/>
    <property type="match status" value="1"/>
</dbReference>
<dbReference type="Proteomes" id="UP001214996">
    <property type="component" value="Chromosome"/>
</dbReference>
<dbReference type="InterPro" id="IPR027282">
    <property type="entry name" value="TPS"/>
</dbReference>
<keyword evidence="9" id="KW-0175">Coiled coil</keyword>
<dbReference type="GO" id="GO:0009279">
    <property type="term" value="C:cell outer membrane"/>
    <property type="evidence" value="ECO:0007669"/>
    <property type="project" value="UniProtKB-SubCell"/>
</dbReference>
<dbReference type="PANTHER" id="PTHR34597:SF3">
    <property type="entry name" value="OUTER MEMBRANE TRANSPORTER CDIB"/>
    <property type="match status" value="1"/>
</dbReference>
<evidence type="ECO:0000256" key="7">
    <source>
        <dbReference type="ARBA" id="ARBA00023136"/>
    </source>
</evidence>
<keyword evidence="3" id="KW-0813">Transport</keyword>
<reference evidence="11" key="1">
    <citation type="submission" date="2023-02" db="EMBL/GenBank/DDBJ databases">
        <title>Pan-genomic study of Fusobacterium nucleatum reveals the distribution of pathogenic genes and functional clusters at subspecies and strain levels.</title>
        <authorList>
            <person name="Feng Q."/>
            <person name="Sun T."/>
        </authorList>
    </citation>
    <scope>NUCLEOTIDE SEQUENCE</scope>
    <source>
        <strain evidence="11">FNV</strain>
    </source>
</reference>